<evidence type="ECO:0000256" key="2">
    <source>
        <dbReference type="ARBA" id="ARBA00006434"/>
    </source>
</evidence>
<evidence type="ECO:0000256" key="6">
    <source>
        <dbReference type="ARBA" id="ARBA00022979"/>
    </source>
</evidence>
<dbReference type="Pfam" id="PF00474">
    <property type="entry name" value="SSF"/>
    <property type="match status" value="1"/>
</dbReference>
<dbReference type="GeneID" id="117559435"/>
<evidence type="ECO:0000256" key="9">
    <source>
        <dbReference type="ARBA" id="ARBA00023065"/>
    </source>
</evidence>
<dbReference type="Gene3D" id="1.20.1730.10">
    <property type="entry name" value="Sodium/glucose cotransporter"/>
    <property type="match status" value="1"/>
</dbReference>
<feature type="transmembrane region" description="Helical" evidence="15">
    <location>
        <begin position="51"/>
        <end position="72"/>
    </location>
</feature>
<evidence type="ECO:0000256" key="15">
    <source>
        <dbReference type="SAM" id="Phobius"/>
    </source>
</evidence>
<feature type="transmembrane region" description="Helical" evidence="15">
    <location>
        <begin position="483"/>
        <end position="504"/>
    </location>
</feature>
<evidence type="ECO:0000256" key="12">
    <source>
        <dbReference type="ARBA" id="ARBA00023201"/>
    </source>
</evidence>
<evidence type="ECO:0000256" key="11">
    <source>
        <dbReference type="ARBA" id="ARBA00023180"/>
    </source>
</evidence>
<feature type="compositionally biased region" description="Polar residues" evidence="14">
    <location>
        <begin position="542"/>
        <end position="560"/>
    </location>
</feature>
<evidence type="ECO:0000313" key="16">
    <source>
        <dbReference type="Proteomes" id="UP000515161"/>
    </source>
</evidence>
<evidence type="ECO:0000256" key="1">
    <source>
        <dbReference type="ARBA" id="ARBA00004141"/>
    </source>
</evidence>
<feature type="transmembrane region" description="Helical" evidence="15">
    <location>
        <begin position="334"/>
        <end position="362"/>
    </location>
</feature>
<proteinExistence type="inferred from homology"/>
<feature type="transmembrane region" description="Helical" evidence="15">
    <location>
        <begin position="240"/>
        <end position="257"/>
    </location>
</feature>
<dbReference type="PANTHER" id="PTHR45897:SF5">
    <property type="entry name" value="HIGH AFFINITY CHOLINE TRANSPORTER 1"/>
    <property type="match status" value="1"/>
</dbReference>
<dbReference type="InterPro" id="IPR038377">
    <property type="entry name" value="Na/Glc_symporter_sf"/>
</dbReference>
<feature type="transmembrane region" description="Helical" evidence="15">
    <location>
        <begin position="84"/>
        <end position="106"/>
    </location>
</feature>
<dbReference type="CDD" id="cd11474">
    <property type="entry name" value="SLC5sbd_CHT"/>
    <property type="match status" value="1"/>
</dbReference>
<sequence length="560" mass="60289">MAVNIPGLIAMVIFYLLVLGTGIWASFKSKREQKRSAATGMDMALLGNRSISLVVGIFTMTATWVGGGFIVGTAEMVYLPSMGLTWAILMLLAYSSSFIICGLVFVKPMRDRNCVTLLDPFNAKYGKAITAALSLASISLDVVWLPSTLIGLGGTMSVVLDFPFSVCVWISAAIAIIYTLLGGLYSVAYTDIVQLILLFISLWICVPFALMNPHVSDISQTLMNNTLHAPWIGAPGLNKSWILMDDFLFMALGSLGYQCIHQRTLSASSTSTAKTTCFFSAVFLPILGIPSILFGAAAASTDWNMTSYGSPSPYERGESALVLPLSLQHLTPSFISIIGIGAVAAAAMSSLDSVLLSAASVFTSSIYKNILRPQASDREIQWVIRASVLVVGVFGSSLSFLKNSILLFWFIGAEIAYVILFPQLVCVLFFNISNSYGAVMGLLVGIMVRLLSGDPTLGIAPILHFPGCTLEDGVYVQYSPVRTISMLLAIAAILLFSYITSVLFNKGHLPEKWDVFKVKTQHSLQPDTPTDGATEHNESEKLNGSNSQTEASTLMASINC</sequence>
<evidence type="ECO:0000256" key="10">
    <source>
        <dbReference type="ARBA" id="ARBA00023136"/>
    </source>
</evidence>
<reference evidence="17" key="1">
    <citation type="submission" date="2025-08" db="UniProtKB">
        <authorList>
            <consortium name="RefSeq"/>
        </authorList>
    </citation>
    <scope>IDENTIFICATION</scope>
</reference>
<dbReference type="InParanoid" id="A0A6P8WWU7"/>
<dbReference type="InterPro" id="IPR001734">
    <property type="entry name" value="Na/solute_symporter"/>
</dbReference>
<dbReference type="AlphaFoldDB" id="A0A6P8WWU7"/>
<feature type="transmembrane region" description="Helical" evidence="15">
    <location>
        <begin position="442"/>
        <end position="463"/>
    </location>
</feature>
<feature type="transmembrane region" description="Helical" evidence="15">
    <location>
        <begin position="192"/>
        <end position="210"/>
    </location>
</feature>
<dbReference type="InterPro" id="IPR052244">
    <property type="entry name" value="Choline_transporter"/>
</dbReference>
<keyword evidence="4 15" id="KW-0812">Transmembrane</keyword>
<evidence type="ECO:0000256" key="7">
    <source>
        <dbReference type="ARBA" id="ARBA00022989"/>
    </source>
</evidence>
<evidence type="ECO:0000256" key="14">
    <source>
        <dbReference type="SAM" id="MobiDB-lite"/>
    </source>
</evidence>
<feature type="transmembrane region" description="Helical" evidence="15">
    <location>
        <begin position="6"/>
        <end position="27"/>
    </location>
</feature>
<feature type="transmembrane region" description="Helical" evidence="15">
    <location>
        <begin position="162"/>
        <end position="185"/>
    </location>
</feature>
<keyword evidence="12" id="KW-0739">Sodium transport</keyword>
<keyword evidence="9" id="KW-0406">Ion transport</keyword>
<feature type="transmembrane region" description="Helical" evidence="15">
    <location>
        <begin position="278"/>
        <end position="299"/>
    </location>
</feature>
<keyword evidence="5" id="KW-0769">Symport</keyword>
<name>A0A6P8WWU7_GYMAC</name>
<keyword evidence="6" id="KW-0530">Neurotransmitter biosynthesis</keyword>
<evidence type="ECO:0000256" key="13">
    <source>
        <dbReference type="RuleBase" id="RU362091"/>
    </source>
</evidence>
<keyword evidence="11" id="KW-0325">Glycoprotein</keyword>
<keyword evidence="8" id="KW-0915">Sodium</keyword>
<evidence type="ECO:0000256" key="8">
    <source>
        <dbReference type="ARBA" id="ARBA00023053"/>
    </source>
</evidence>
<organism evidence="16 17">
    <name type="scientific">Gymnodraco acuticeps</name>
    <name type="common">Antarctic dragonfish</name>
    <dbReference type="NCBI Taxonomy" id="8218"/>
    <lineage>
        <taxon>Eukaryota</taxon>
        <taxon>Metazoa</taxon>
        <taxon>Chordata</taxon>
        <taxon>Craniata</taxon>
        <taxon>Vertebrata</taxon>
        <taxon>Euteleostomi</taxon>
        <taxon>Actinopterygii</taxon>
        <taxon>Neopterygii</taxon>
        <taxon>Teleostei</taxon>
        <taxon>Neoteleostei</taxon>
        <taxon>Acanthomorphata</taxon>
        <taxon>Eupercaria</taxon>
        <taxon>Perciformes</taxon>
        <taxon>Notothenioidei</taxon>
        <taxon>Bathydraconidae</taxon>
        <taxon>Gymnodraco</taxon>
    </lineage>
</organism>
<evidence type="ECO:0000313" key="17">
    <source>
        <dbReference type="RefSeq" id="XP_034092092.1"/>
    </source>
</evidence>
<evidence type="ECO:0000256" key="5">
    <source>
        <dbReference type="ARBA" id="ARBA00022847"/>
    </source>
</evidence>
<dbReference type="GO" id="GO:0005886">
    <property type="term" value="C:plasma membrane"/>
    <property type="evidence" value="ECO:0007669"/>
    <property type="project" value="TreeGrafter"/>
</dbReference>
<feature type="region of interest" description="Disordered" evidence="14">
    <location>
        <begin position="523"/>
        <end position="560"/>
    </location>
</feature>
<keyword evidence="7 15" id="KW-1133">Transmembrane helix</keyword>
<protein>
    <submittedName>
        <fullName evidence="17">High-affinity choline transporter 1-like</fullName>
    </submittedName>
</protein>
<dbReference type="PROSITE" id="PS50283">
    <property type="entry name" value="NA_SOLUT_SYMP_3"/>
    <property type="match status" value="1"/>
</dbReference>
<evidence type="ECO:0000256" key="3">
    <source>
        <dbReference type="ARBA" id="ARBA00022448"/>
    </source>
</evidence>
<dbReference type="KEGG" id="gacu:117559435"/>
<dbReference type="RefSeq" id="XP_034092092.1">
    <property type="nucleotide sequence ID" value="XM_034236201.1"/>
</dbReference>
<accession>A0A6P8WWU7</accession>
<gene>
    <name evidence="17" type="primary">LOC117559435</name>
</gene>
<keyword evidence="16" id="KW-1185">Reference proteome</keyword>
<comment type="subcellular location">
    <subcellularLocation>
        <location evidence="1">Membrane</location>
        <topology evidence="1">Multi-pass membrane protein</topology>
    </subcellularLocation>
</comment>
<feature type="transmembrane region" description="Helical" evidence="15">
    <location>
        <begin position="382"/>
        <end position="401"/>
    </location>
</feature>
<dbReference type="GO" id="GO:0005307">
    <property type="term" value="F:choline:sodium symporter activity"/>
    <property type="evidence" value="ECO:0007669"/>
    <property type="project" value="TreeGrafter"/>
</dbReference>
<evidence type="ECO:0000256" key="4">
    <source>
        <dbReference type="ARBA" id="ARBA00022692"/>
    </source>
</evidence>
<keyword evidence="10 15" id="KW-0472">Membrane</keyword>
<dbReference type="OrthoDB" id="6132759at2759"/>
<feature type="transmembrane region" description="Helical" evidence="15">
    <location>
        <begin position="407"/>
        <end position="430"/>
    </location>
</feature>
<dbReference type="GO" id="GO:0008292">
    <property type="term" value="P:acetylcholine biosynthetic process"/>
    <property type="evidence" value="ECO:0007669"/>
    <property type="project" value="TreeGrafter"/>
</dbReference>
<feature type="transmembrane region" description="Helical" evidence="15">
    <location>
        <begin position="127"/>
        <end position="150"/>
    </location>
</feature>
<comment type="similarity">
    <text evidence="2 13">Belongs to the sodium:solute symporter (SSF) (TC 2.A.21) family.</text>
</comment>
<dbReference type="PANTHER" id="PTHR45897">
    <property type="entry name" value="HIGH-AFFINITY CHOLINE TRANSPORTER 1"/>
    <property type="match status" value="1"/>
</dbReference>
<dbReference type="Proteomes" id="UP000515161">
    <property type="component" value="Unplaced"/>
</dbReference>
<keyword evidence="3" id="KW-0813">Transport</keyword>